<protein>
    <recommendedName>
        <fullName evidence="1">Dedicator of cytokinesis N-terminal domain-containing protein</fullName>
    </recommendedName>
</protein>
<dbReference type="PANTHER" id="PTHR45653">
    <property type="entry name" value="DEDICATOR OF CYTOKINESIS"/>
    <property type="match status" value="1"/>
</dbReference>
<dbReference type="InterPro" id="IPR042455">
    <property type="entry name" value="DOCK_N_sub1"/>
</dbReference>
<proteinExistence type="predicted"/>
<dbReference type="InterPro" id="IPR026791">
    <property type="entry name" value="DOCK"/>
</dbReference>
<dbReference type="Pfam" id="PF16172">
    <property type="entry name" value="DOCK_N"/>
    <property type="match status" value="1"/>
</dbReference>
<comment type="caution">
    <text evidence="2">The sequence shown here is derived from an EMBL/GenBank/DDBJ whole genome shotgun (WGS) entry which is preliminary data.</text>
</comment>
<dbReference type="EMBL" id="JARBDR010000246">
    <property type="protein sequence ID" value="KAJ8316909.1"/>
    <property type="molecule type" value="Genomic_DNA"/>
</dbReference>
<sequence>MTKWKAFERSCKYGVALYNFQRDGQEYLKLNVGDSERHQDFETVRDMMQELIDWRRKIMSRKLTAEELRDLQQKISGRIDIGNAMLGLVYVRFSGMYVRFSGMCVSMLGLDLVVRDDQGNILDPFTTSTIELYRQIRNSARFSTSSEILGAKRD</sequence>
<feature type="domain" description="Dedicator of cytokinesis N-terminal" evidence="1">
    <location>
        <begin position="36"/>
        <end position="140"/>
    </location>
</feature>
<name>A0ABQ9FHZ8_TEGGR</name>
<evidence type="ECO:0000313" key="2">
    <source>
        <dbReference type="EMBL" id="KAJ8316909.1"/>
    </source>
</evidence>
<evidence type="ECO:0000313" key="3">
    <source>
        <dbReference type="Proteomes" id="UP001217089"/>
    </source>
</evidence>
<dbReference type="Gene3D" id="1.20.1270.350">
    <property type="entry name" value="Dedicator of cytokinesis N-terminal subdomain"/>
    <property type="match status" value="1"/>
</dbReference>
<dbReference type="PANTHER" id="PTHR45653:SF10">
    <property type="entry name" value="MYOBLAST CITY, ISOFORM B"/>
    <property type="match status" value="1"/>
</dbReference>
<gene>
    <name evidence="2" type="ORF">KUTeg_004813</name>
</gene>
<dbReference type="Proteomes" id="UP001217089">
    <property type="component" value="Unassembled WGS sequence"/>
</dbReference>
<evidence type="ECO:0000259" key="1">
    <source>
        <dbReference type="Pfam" id="PF16172"/>
    </source>
</evidence>
<reference evidence="2 3" key="1">
    <citation type="submission" date="2022-12" db="EMBL/GenBank/DDBJ databases">
        <title>Chromosome-level genome of Tegillarca granosa.</title>
        <authorList>
            <person name="Kim J."/>
        </authorList>
    </citation>
    <scope>NUCLEOTIDE SEQUENCE [LARGE SCALE GENOMIC DNA]</scope>
    <source>
        <strain evidence="2">Teg-2019</strain>
        <tissue evidence="2">Adductor muscle</tissue>
    </source>
</reference>
<keyword evidence="3" id="KW-1185">Reference proteome</keyword>
<dbReference type="InterPro" id="IPR032376">
    <property type="entry name" value="DOCK_N"/>
</dbReference>
<organism evidence="2 3">
    <name type="scientific">Tegillarca granosa</name>
    <name type="common">Malaysian cockle</name>
    <name type="synonym">Anadara granosa</name>
    <dbReference type="NCBI Taxonomy" id="220873"/>
    <lineage>
        <taxon>Eukaryota</taxon>
        <taxon>Metazoa</taxon>
        <taxon>Spiralia</taxon>
        <taxon>Lophotrochozoa</taxon>
        <taxon>Mollusca</taxon>
        <taxon>Bivalvia</taxon>
        <taxon>Autobranchia</taxon>
        <taxon>Pteriomorphia</taxon>
        <taxon>Arcoida</taxon>
        <taxon>Arcoidea</taxon>
        <taxon>Arcidae</taxon>
        <taxon>Tegillarca</taxon>
    </lineage>
</organism>
<accession>A0ABQ9FHZ8</accession>